<keyword evidence="4" id="KW-1185">Reference proteome</keyword>
<keyword evidence="1" id="KW-0175">Coiled coil</keyword>
<accession>A0ABY7FWS7</accession>
<proteinExistence type="predicted"/>
<name>A0ABY7FWS7_MYAAR</name>
<protein>
    <submittedName>
        <fullName evidence="3">Uncharacterized protein</fullName>
    </submittedName>
</protein>
<feature type="coiled-coil region" evidence="1">
    <location>
        <begin position="122"/>
        <end position="174"/>
    </location>
</feature>
<organism evidence="3 4">
    <name type="scientific">Mya arenaria</name>
    <name type="common">Soft-shell clam</name>
    <dbReference type="NCBI Taxonomy" id="6604"/>
    <lineage>
        <taxon>Eukaryota</taxon>
        <taxon>Metazoa</taxon>
        <taxon>Spiralia</taxon>
        <taxon>Lophotrochozoa</taxon>
        <taxon>Mollusca</taxon>
        <taxon>Bivalvia</taxon>
        <taxon>Autobranchia</taxon>
        <taxon>Heteroconchia</taxon>
        <taxon>Euheterodonta</taxon>
        <taxon>Imparidentia</taxon>
        <taxon>Neoheterodontei</taxon>
        <taxon>Myida</taxon>
        <taxon>Myoidea</taxon>
        <taxon>Myidae</taxon>
        <taxon>Mya</taxon>
    </lineage>
</organism>
<reference evidence="3" key="1">
    <citation type="submission" date="2022-11" db="EMBL/GenBank/DDBJ databases">
        <title>Centuries of genome instability and evolution in soft-shell clam transmissible cancer (bioRxiv).</title>
        <authorList>
            <person name="Hart S.F.M."/>
            <person name="Yonemitsu M.A."/>
            <person name="Giersch R.M."/>
            <person name="Beal B.F."/>
            <person name="Arriagada G."/>
            <person name="Davis B.W."/>
            <person name="Ostrander E.A."/>
            <person name="Goff S.P."/>
            <person name="Metzger M.J."/>
        </authorList>
    </citation>
    <scope>NUCLEOTIDE SEQUENCE</scope>
    <source>
        <strain evidence="3">MELC-2E11</strain>
        <tissue evidence="3">Siphon/mantle</tissue>
    </source>
</reference>
<sequence length="325" mass="36952">MAAPGGFEDDDDFDEEGFCLGSEFDAIRKPKAFDPVVHSSTAPRGGFGHVKPKAKEPEKKFRRVTDLKEEADTIPLTVGDFQMAIVRGHTDKVKQGCSISHLPDLARGFLKTAEFKQLPAAVEKMRCKLDELKNDRMKDQDSLKDSYKNIIAKIEALRNEINQILDKLEKKTVEQLDSMMEDLEKYHTSPVMYAAREGRAQMLEILEGKKHTSPHKDLTLDLSIGVSQLGIRKKILDGIHSVHKKDWDNASLPTMHYNKQVSCGEALAMVANISKHIKYICTTMAYLQNQLSRSPAILEQLQKYNMFCLCMFLEKKNFILYNEKK</sequence>
<dbReference type="EMBL" id="CP111025">
    <property type="protein sequence ID" value="WAR26653.1"/>
    <property type="molecule type" value="Genomic_DNA"/>
</dbReference>
<gene>
    <name evidence="3" type="ORF">MAR_012357</name>
</gene>
<evidence type="ECO:0000313" key="4">
    <source>
        <dbReference type="Proteomes" id="UP001164746"/>
    </source>
</evidence>
<dbReference type="Proteomes" id="UP001164746">
    <property type="component" value="Chromosome 14"/>
</dbReference>
<feature type="region of interest" description="Disordered" evidence="2">
    <location>
        <begin position="38"/>
        <end position="58"/>
    </location>
</feature>
<evidence type="ECO:0000313" key="3">
    <source>
        <dbReference type="EMBL" id="WAR26653.1"/>
    </source>
</evidence>
<evidence type="ECO:0000256" key="2">
    <source>
        <dbReference type="SAM" id="MobiDB-lite"/>
    </source>
</evidence>
<evidence type="ECO:0000256" key="1">
    <source>
        <dbReference type="SAM" id="Coils"/>
    </source>
</evidence>